<dbReference type="AlphaFoldDB" id="A0A1Y2GVP2"/>
<dbReference type="GeneID" id="33570546"/>
<dbReference type="RefSeq" id="XP_021882669.1">
    <property type="nucleotide sequence ID" value="XM_022028703.1"/>
</dbReference>
<keyword evidence="2" id="KW-1185">Reference proteome</keyword>
<comment type="caution">
    <text evidence="1">The sequence shown here is derived from an EMBL/GenBank/DDBJ whole genome shotgun (WGS) entry which is preliminary data.</text>
</comment>
<sequence length="893" mass="101929">MKMRACKIQEVASVLERTLKQLVALQDPQLMERSGAMLSAEELDNTINKTLEFSRELFDMLFTSLHGRLELFSHEIALSPQLELVCNVMQAAYHRLPSKDTTHSAKNRTFDYLVIEPLITHLFTPIYQALGGIHQQRISLHGLDRLSFRQLLLSYEEALASILTILYTLLESEDDFTSPVFKDLICLVLRIYEHYLLPWHLLPGCTNEIIQLITGLELLLQHLKKLHTDPWIQRTAIEFVNGLYKYDLLVHALRCSRTTATALDSAICRALVTTITEYGNIFIGTHDSGTSFRQGDRFPSPDALMAINRVVPGMPTMGGSYNLSTLQKMQTFRRTESKLEPKGVETRPFTFLRIMSGIRQSICGPEGGFCKRVIEDCLQDILPWIWRHNWNRGRHGPHPSDETFQELHFPVEPVRQMKLMESSMVQYISLMILGYPSALCSMKDLFKLACHVAESKDVECDDLKTRHILYVLCSIVRMTAVSIEGHYDAFEQTPKLALEPIASWICTQLSSAEIMPEAGSVMSYFWQVFDSIVPLLNAPEGQDPLLKWEIIMTEPSAGIERLLLYIETIQNEMVEDEDVFYCAFGSTLKLLIFFSEHCRESIFDDDPQALPSLWVVIQEIIEESLEQTNKNIHYLQQPPSTTQYTKVHIAILGTFLLVKTHLCRPHTFWISADDLAVIIWFAIAINKFLNESDESQGYVLAKLVTSLIELIIRRLHNIRGQDMECATPAETRDELLSYLDLLVDTLTDILIGSADSRTVWRLLVGVYANSHEELFINRLVKHAGPVLAQQLLQRWILEATLLQQQWRRAVISKKVLPDPASIVPPEEVNDTCEYDSVCGPDENETGSPTTLMYLLIEKMACNAVNILTIIKLASRLYEWRPGKSDSRRFQFTS</sequence>
<dbReference type="InParanoid" id="A0A1Y2GVP2"/>
<proteinExistence type="predicted"/>
<organism evidence="1 2">
    <name type="scientific">Lobosporangium transversale</name>
    <dbReference type="NCBI Taxonomy" id="64571"/>
    <lineage>
        <taxon>Eukaryota</taxon>
        <taxon>Fungi</taxon>
        <taxon>Fungi incertae sedis</taxon>
        <taxon>Mucoromycota</taxon>
        <taxon>Mortierellomycotina</taxon>
        <taxon>Mortierellomycetes</taxon>
        <taxon>Mortierellales</taxon>
        <taxon>Mortierellaceae</taxon>
        <taxon>Lobosporangium</taxon>
    </lineage>
</organism>
<protein>
    <submittedName>
        <fullName evidence="1">Uncharacterized protein</fullName>
    </submittedName>
</protein>
<evidence type="ECO:0000313" key="2">
    <source>
        <dbReference type="Proteomes" id="UP000193648"/>
    </source>
</evidence>
<reference evidence="1 2" key="1">
    <citation type="submission" date="2016-07" db="EMBL/GenBank/DDBJ databases">
        <title>Pervasive Adenine N6-methylation of Active Genes in Fungi.</title>
        <authorList>
            <consortium name="DOE Joint Genome Institute"/>
            <person name="Mondo S.J."/>
            <person name="Dannebaum R.O."/>
            <person name="Kuo R.C."/>
            <person name="Labutti K."/>
            <person name="Haridas S."/>
            <person name="Kuo A."/>
            <person name="Salamov A."/>
            <person name="Ahrendt S.R."/>
            <person name="Lipzen A."/>
            <person name="Sullivan W."/>
            <person name="Andreopoulos W.B."/>
            <person name="Clum A."/>
            <person name="Lindquist E."/>
            <person name="Daum C."/>
            <person name="Ramamoorthy G.K."/>
            <person name="Gryganskyi A."/>
            <person name="Culley D."/>
            <person name="Magnuson J.K."/>
            <person name="James T.Y."/>
            <person name="O'Malley M.A."/>
            <person name="Stajich J.E."/>
            <person name="Spatafora J.W."/>
            <person name="Visel A."/>
            <person name="Grigoriev I.V."/>
        </authorList>
    </citation>
    <scope>NUCLEOTIDE SEQUENCE [LARGE SCALE GENOMIC DNA]</scope>
    <source>
        <strain evidence="1 2">NRRL 3116</strain>
    </source>
</reference>
<evidence type="ECO:0000313" key="1">
    <source>
        <dbReference type="EMBL" id="ORZ20129.1"/>
    </source>
</evidence>
<dbReference type="Proteomes" id="UP000193648">
    <property type="component" value="Unassembled WGS sequence"/>
</dbReference>
<name>A0A1Y2GVP2_9FUNG</name>
<dbReference type="EMBL" id="MCFF01000013">
    <property type="protein sequence ID" value="ORZ20129.1"/>
    <property type="molecule type" value="Genomic_DNA"/>
</dbReference>
<gene>
    <name evidence="1" type="ORF">BCR41DRAFT_395142</name>
</gene>
<accession>A0A1Y2GVP2</accession>
<dbReference type="OrthoDB" id="2449523at2759"/>